<dbReference type="InterPro" id="IPR029510">
    <property type="entry name" value="Ald_DH_CS_GLU"/>
</dbReference>
<dbReference type="PROSITE" id="PS00070">
    <property type="entry name" value="ALDEHYDE_DEHYDR_CYS"/>
    <property type="match status" value="1"/>
</dbReference>
<dbReference type="GO" id="GO:0006081">
    <property type="term" value="P:aldehyde metabolic process"/>
    <property type="evidence" value="ECO:0007669"/>
    <property type="project" value="InterPro"/>
</dbReference>
<evidence type="ECO:0000256" key="6">
    <source>
        <dbReference type="PROSITE-ProRule" id="PRU10007"/>
    </source>
</evidence>
<dbReference type="Proteomes" id="UP000613177">
    <property type="component" value="Unassembled WGS sequence"/>
</dbReference>
<dbReference type="OrthoDB" id="440325at2759"/>
<accession>A0A8H7SUP8</accession>
<dbReference type="InterPro" id="IPR016163">
    <property type="entry name" value="Ald_DH_C"/>
</dbReference>
<evidence type="ECO:0000256" key="3">
    <source>
        <dbReference type="ARBA" id="ARBA00023027"/>
    </source>
</evidence>
<organism evidence="9 10">
    <name type="scientific">Thamnidium elegans</name>
    <dbReference type="NCBI Taxonomy" id="101142"/>
    <lineage>
        <taxon>Eukaryota</taxon>
        <taxon>Fungi</taxon>
        <taxon>Fungi incertae sedis</taxon>
        <taxon>Mucoromycota</taxon>
        <taxon>Mucoromycotina</taxon>
        <taxon>Mucoromycetes</taxon>
        <taxon>Mucorales</taxon>
        <taxon>Mucorineae</taxon>
        <taxon>Mucoraceae</taxon>
        <taxon>Thamnidium</taxon>
    </lineage>
</organism>
<evidence type="ECO:0000313" key="10">
    <source>
        <dbReference type="Proteomes" id="UP000613177"/>
    </source>
</evidence>
<dbReference type="AlphaFoldDB" id="A0A8H7SUP8"/>
<protein>
    <recommendedName>
        <fullName evidence="4">Aldehyde dehydrogenase</fullName>
    </recommendedName>
</protein>
<evidence type="ECO:0000259" key="8">
    <source>
        <dbReference type="Pfam" id="PF00171"/>
    </source>
</evidence>
<dbReference type="FunFam" id="3.40.605.10:FF:000004">
    <property type="entry name" value="Aldehyde dehydrogenase"/>
    <property type="match status" value="1"/>
</dbReference>
<reference evidence="9" key="1">
    <citation type="submission" date="2021-01" db="EMBL/GenBank/DDBJ databases">
        <title>Metabolic potential, ecology and presence of endohyphal bacteria is reflected in genomic diversity of Mucoromycotina.</title>
        <authorList>
            <person name="Muszewska A."/>
            <person name="Okrasinska A."/>
            <person name="Steczkiewicz K."/>
            <person name="Drgas O."/>
            <person name="Orlowska M."/>
            <person name="Perlinska-Lenart U."/>
            <person name="Aleksandrzak-Piekarczyk T."/>
            <person name="Szatraj K."/>
            <person name="Zielenkiewicz U."/>
            <person name="Pilsyk S."/>
            <person name="Malc E."/>
            <person name="Mieczkowski P."/>
            <person name="Kruszewska J.S."/>
            <person name="Biernat P."/>
            <person name="Pawlowska J."/>
        </authorList>
    </citation>
    <scope>NUCLEOTIDE SEQUENCE</scope>
    <source>
        <strain evidence="9">WA0000018081</strain>
    </source>
</reference>
<sequence length="503" mass="56015">MAQVTSFDSIQDHVSHVRQVFNIGKPRDLQWRKVQIQRMYDMVSENEDRLMQALKLDMNKPASEAMSGDIAPVLDECLYFLKNLDKLVQDEKVKPRSIANTMDKVIIRRVPLGVVLVLGSWNYPVQLALLPLIGAIAGGNSVILKLSEVASHTSAVITELFPKYMDTSCYRLVNGGVEQTTALLKERFDHIFYTGNGTVAKIIMAAAAKNLTPVTLELGGKSPAIIAPDADMQICANRIAFGKFYNSGQICIAVDYVLVPKSRLQEFITAFKKTLDSWYGPDPQKSDSFARIVNERHVDRLTGLLNNRTSGEIVIGGNIDKADRYFSPTVVADVKQDDPSLMGDEIFGPILPVLTYNDIDEAIALVNKREPPLALYVFSHKDKLIQKVLSNTQSGGVCVNDCLMHQAEYGIPFGGVGGSGMGNYHGKKSYNTFTHERSMLIKKQSMEGVNVAAKYPPYNQQKYNILRFVLVEHPYLLKLKSYKNPLKLLALCITIAFFLNKSK</sequence>
<dbReference type="PANTHER" id="PTHR43570:SF16">
    <property type="entry name" value="ALDEHYDE DEHYDROGENASE TYPE III, ISOFORM Q"/>
    <property type="match status" value="1"/>
</dbReference>
<evidence type="ECO:0000256" key="5">
    <source>
        <dbReference type="PIRSR" id="PIRSR036492-1"/>
    </source>
</evidence>
<evidence type="ECO:0000256" key="7">
    <source>
        <dbReference type="RuleBase" id="RU003345"/>
    </source>
</evidence>
<dbReference type="Pfam" id="PF00171">
    <property type="entry name" value="Aldedh"/>
    <property type="match status" value="1"/>
</dbReference>
<dbReference type="PANTHER" id="PTHR43570">
    <property type="entry name" value="ALDEHYDE DEHYDROGENASE"/>
    <property type="match status" value="1"/>
</dbReference>
<evidence type="ECO:0000256" key="4">
    <source>
        <dbReference type="PIRNR" id="PIRNR036492"/>
    </source>
</evidence>
<dbReference type="GO" id="GO:0004029">
    <property type="term" value="F:aldehyde dehydrogenase (NAD+) activity"/>
    <property type="evidence" value="ECO:0007669"/>
    <property type="project" value="TreeGrafter"/>
</dbReference>
<evidence type="ECO:0000313" key="9">
    <source>
        <dbReference type="EMBL" id="KAG2236695.1"/>
    </source>
</evidence>
<feature type="active site" evidence="5 6">
    <location>
        <position position="217"/>
    </location>
</feature>
<evidence type="ECO:0000256" key="1">
    <source>
        <dbReference type="ARBA" id="ARBA00009986"/>
    </source>
</evidence>
<proteinExistence type="inferred from homology"/>
<dbReference type="Gene3D" id="3.40.309.10">
    <property type="entry name" value="Aldehyde Dehydrogenase, Chain A, domain 2"/>
    <property type="match status" value="1"/>
</dbReference>
<dbReference type="InterPro" id="IPR016160">
    <property type="entry name" value="Ald_DH_CS_CYS"/>
</dbReference>
<dbReference type="GO" id="GO:0005737">
    <property type="term" value="C:cytoplasm"/>
    <property type="evidence" value="ECO:0007669"/>
    <property type="project" value="TreeGrafter"/>
</dbReference>
<dbReference type="InterPro" id="IPR012394">
    <property type="entry name" value="Aldehyde_DH_NAD(P)"/>
</dbReference>
<dbReference type="SUPFAM" id="SSF53720">
    <property type="entry name" value="ALDH-like"/>
    <property type="match status" value="1"/>
</dbReference>
<dbReference type="Gene3D" id="3.40.605.10">
    <property type="entry name" value="Aldehyde Dehydrogenase, Chain A, domain 1"/>
    <property type="match status" value="1"/>
</dbReference>
<name>A0A8H7SUP8_9FUNG</name>
<dbReference type="PROSITE" id="PS00687">
    <property type="entry name" value="ALDEHYDE_DEHYDR_GLU"/>
    <property type="match status" value="1"/>
</dbReference>
<dbReference type="InterPro" id="IPR016162">
    <property type="entry name" value="Ald_DH_N"/>
</dbReference>
<feature type="active site" evidence="5">
    <location>
        <position position="251"/>
    </location>
</feature>
<dbReference type="EMBL" id="JAEPRE010000014">
    <property type="protein sequence ID" value="KAG2236695.1"/>
    <property type="molecule type" value="Genomic_DNA"/>
</dbReference>
<comment type="caution">
    <text evidence="9">The sequence shown here is derived from an EMBL/GenBank/DDBJ whole genome shotgun (WGS) entry which is preliminary data.</text>
</comment>
<dbReference type="InterPro" id="IPR015590">
    <property type="entry name" value="Aldehyde_DH_dom"/>
</dbReference>
<keyword evidence="3" id="KW-0520">NAD</keyword>
<dbReference type="FunFam" id="3.40.309.10:FF:000003">
    <property type="entry name" value="Aldehyde dehydrogenase"/>
    <property type="match status" value="1"/>
</dbReference>
<dbReference type="InterPro" id="IPR016161">
    <property type="entry name" value="Ald_DH/histidinol_DH"/>
</dbReference>
<keyword evidence="2 4" id="KW-0560">Oxidoreductase</keyword>
<feature type="domain" description="Aldehyde dehydrogenase" evidence="8">
    <location>
        <begin position="28"/>
        <end position="437"/>
    </location>
</feature>
<comment type="similarity">
    <text evidence="1 4 7">Belongs to the aldehyde dehydrogenase family.</text>
</comment>
<evidence type="ECO:0000256" key="2">
    <source>
        <dbReference type="ARBA" id="ARBA00023002"/>
    </source>
</evidence>
<keyword evidence="10" id="KW-1185">Reference proteome</keyword>
<gene>
    <name evidence="9" type="ORF">INT48_000692</name>
</gene>
<dbReference type="PIRSF" id="PIRSF036492">
    <property type="entry name" value="ALDH"/>
    <property type="match status" value="1"/>
</dbReference>